<accession>A0A0L0T629</accession>
<protein>
    <submittedName>
        <fullName evidence="2">Uncharacterized protein</fullName>
    </submittedName>
</protein>
<feature type="compositionally biased region" description="Basic residues" evidence="1">
    <location>
        <begin position="93"/>
        <end position="109"/>
    </location>
</feature>
<name>A0A0L0T629_ALLM3</name>
<reference evidence="3" key="2">
    <citation type="submission" date="2009-11" db="EMBL/GenBank/DDBJ databases">
        <title>The Genome Sequence of Allomyces macrogynus strain ATCC 38327.</title>
        <authorList>
            <consortium name="The Broad Institute Genome Sequencing Platform"/>
            <person name="Russ C."/>
            <person name="Cuomo C."/>
            <person name="Shea T."/>
            <person name="Young S.K."/>
            <person name="Zeng Q."/>
            <person name="Koehrsen M."/>
            <person name="Haas B."/>
            <person name="Borodovsky M."/>
            <person name="Guigo R."/>
            <person name="Alvarado L."/>
            <person name="Berlin A."/>
            <person name="Borenstein D."/>
            <person name="Chen Z."/>
            <person name="Engels R."/>
            <person name="Freedman E."/>
            <person name="Gellesch M."/>
            <person name="Goldberg J."/>
            <person name="Griggs A."/>
            <person name="Gujja S."/>
            <person name="Heiman D."/>
            <person name="Hepburn T."/>
            <person name="Howarth C."/>
            <person name="Jen D."/>
            <person name="Larson L."/>
            <person name="Lewis B."/>
            <person name="Mehta T."/>
            <person name="Park D."/>
            <person name="Pearson M."/>
            <person name="Roberts A."/>
            <person name="Saif S."/>
            <person name="Shenoy N."/>
            <person name="Sisk P."/>
            <person name="Stolte C."/>
            <person name="Sykes S."/>
            <person name="Walk T."/>
            <person name="White J."/>
            <person name="Yandava C."/>
            <person name="Burger G."/>
            <person name="Gray M.W."/>
            <person name="Holland P.W.H."/>
            <person name="King N."/>
            <person name="Lang F.B.F."/>
            <person name="Roger A.J."/>
            <person name="Ruiz-Trillo I."/>
            <person name="Lander E."/>
            <person name="Nusbaum C."/>
        </authorList>
    </citation>
    <scope>NUCLEOTIDE SEQUENCE [LARGE SCALE GENOMIC DNA]</scope>
    <source>
        <strain evidence="3">ATCC 38327</strain>
    </source>
</reference>
<feature type="region of interest" description="Disordered" evidence="1">
    <location>
        <begin position="1"/>
        <end position="33"/>
    </location>
</feature>
<reference evidence="2 3" key="1">
    <citation type="submission" date="2009-11" db="EMBL/GenBank/DDBJ databases">
        <title>Annotation of Allomyces macrogynus ATCC 38327.</title>
        <authorList>
            <consortium name="The Broad Institute Genome Sequencing Platform"/>
            <person name="Russ C."/>
            <person name="Cuomo C."/>
            <person name="Burger G."/>
            <person name="Gray M.W."/>
            <person name="Holland P.W.H."/>
            <person name="King N."/>
            <person name="Lang F.B.F."/>
            <person name="Roger A.J."/>
            <person name="Ruiz-Trillo I."/>
            <person name="Young S.K."/>
            <person name="Zeng Q."/>
            <person name="Gargeya S."/>
            <person name="Fitzgerald M."/>
            <person name="Haas B."/>
            <person name="Abouelleil A."/>
            <person name="Alvarado L."/>
            <person name="Arachchi H.M."/>
            <person name="Berlin A."/>
            <person name="Chapman S.B."/>
            <person name="Gearin G."/>
            <person name="Goldberg J."/>
            <person name="Griggs A."/>
            <person name="Gujja S."/>
            <person name="Hansen M."/>
            <person name="Heiman D."/>
            <person name="Howarth C."/>
            <person name="Larimer J."/>
            <person name="Lui A."/>
            <person name="MacDonald P.J.P."/>
            <person name="McCowen C."/>
            <person name="Montmayeur A."/>
            <person name="Murphy C."/>
            <person name="Neiman D."/>
            <person name="Pearson M."/>
            <person name="Priest M."/>
            <person name="Roberts A."/>
            <person name="Saif S."/>
            <person name="Shea T."/>
            <person name="Sisk P."/>
            <person name="Stolte C."/>
            <person name="Sykes S."/>
            <person name="Wortman J."/>
            <person name="Nusbaum C."/>
            <person name="Birren B."/>
        </authorList>
    </citation>
    <scope>NUCLEOTIDE SEQUENCE [LARGE SCALE GENOMIC DNA]</scope>
    <source>
        <strain evidence="2 3">ATCC 38327</strain>
    </source>
</reference>
<sequence>MDLANDVLTDPKRDMNRAARSDQWVPADSGVPDVEEIKSTHGFSFHPVRTIGRRLYGTVPGPRGDPTHADGLAGRRQVERGHPPAPTAVGAQRRPRMRRRPGLTRRGMHGRRFQPAAPWTRAWSPCRVRQLSTAPMGGARPRTRGETARDSHHATPGEDRPTGHVGAG</sequence>
<evidence type="ECO:0000313" key="3">
    <source>
        <dbReference type="Proteomes" id="UP000054350"/>
    </source>
</evidence>
<feature type="region of interest" description="Disordered" evidence="1">
    <location>
        <begin position="132"/>
        <end position="168"/>
    </location>
</feature>
<evidence type="ECO:0000256" key="1">
    <source>
        <dbReference type="SAM" id="MobiDB-lite"/>
    </source>
</evidence>
<evidence type="ECO:0000313" key="2">
    <source>
        <dbReference type="EMBL" id="KNE70146.1"/>
    </source>
</evidence>
<dbReference type="VEuPathDB" id="FungiDB:AMAG_20247"/>
<gene>
    <name evidence="2" type="ORF">AMAG_20247</name>
</gene>
<proteinExistence type="predicted"/>
<keyword evidence="3" id="KW-1185">Reference proteome</keyword>
<organism evidence="2 3">
    <name type="scientific">Allomyces macrogynus (strain ATCC 38327)</name>
    <name type="common">Allomyces javanicus var. macrogynus</name>
    <dbReference type="NCBI Taxonomy" id="578462"/>
    <lineage>
        <taxon>Eukaryota</taxon>
        <taxon>Fungi</taxon>
        <taxon>Fungi incertae sedis</taxon>
        <taxon>Blastocladiomycota</taxon>
        <taxon>Blastocladiomycetes</taxon>
        <taxon>Blastocladiales</taxon>
        <taxon>Blastocladiaceae</taxon>
        <taxon>Allomyces</taxon>
    </lineage>
</organism>
<dbReference type="EMBL" id="GG745364">
    <property type="protein sequence ID" value="KNE70146.1"/>
    <property type="molecule type" value="Genomic_DNA"/>
</dbReference>
<feature type="compositionally biased region" description="Basic and acidic residues" evidence="1">
    <location>
        <begin position="9"/>
        <end position="20"/>
    </location>
</feature>
<dbReference type="Proteomes" id="UP000054350">
    <property type="component" value="Unassembled WGS sequence"/>
</dbReference>
<feature type="compositionally biased region" description="Basic and acidic residues" evidence="1">
    <location>
        <begin position="143"/>
        <end position="162"/>
    </location>
</feature>
<feature type="region of interest" description="Disordered" evidence="1">
    <location>
        <begin position="55"/>
        <end position="109"/>
    </location>
</feature>
<dbReference type="AlphaFoldDB" id="A0A0L0T629"/>
<dbReference type="OrthoDB" id="21254at2759"/>